<keyword evidence="1" id="KW-0175">Coiled coil</keyword>
<evidence type="ECO:0000256" key="2">
    <source>
        <dbReference type="SAM" id="MobiDB-lite"/>
    </source>
</evidence>
<dbReference type="AlphaFoldDB" id="A0AA38VKU3"/>
<name>A0AA38VKU3_9PEZI</name>
<feature type="coiled-coil region" evidence="1">
    <location>
        <begin position="185"/>
        <end position="212"/>
    </location>
</feature>
<gene>
    <name evidence="3" type="ORF">NKR19_g5588</name>
</gene>
<evidence type="ECO:0000256" key="1">
    <source>
        <dbReference type="SAM" id="Coils"/>
    </source>
</evidence>
<organism evidence="3 4">
    <name type="scientific">Coniochaeta hoffmannii</name>
    <dbReference type="NCBI Taxonomy" id="91930"/>
    <lineage>
        <taxon>Eukaryota</taxon>
        <taxon>Fungi</taxon>
        <taxon>Dikarya</taxon>
        <taxon>Ascomycota</taxon>
        <taxon>Pezizomycotina</taxon>
        <taxon>Sordariomycetes</taxon>
        <taxon>Sordariomycetidae</taxon>
        <taxon>Coniochaetales</taxon>
        <taxon>Coniochaetaceae</taxon>
        <taxon>Coniochaeta</taxon>
    </lineage>
</organism>
<feature type="compositionally biased region" description="Low complexity" evidence="2">
    <location>
        <begin position="324"/>
        <end position="333"/>
    </location>
</feature>
<feature type="compositionally biased region" description="Low complexity" evidence="2">
    <location>
        <begin position="392"/>
        <end position="405"/>
    </location>
</feature>
<evidence type="ECO:0000313" key="4">
    <source>
        <dbReference type="Proteomes" id="UP001174691"/>
    </source>
</evidence>
<feature type="region of interest" description="Disordered" evidence="2">
    <location>
        <begin position="392"/>
        <end position="411"/>
    </location>
</feature>
<comment type="caution">
    <text evidence="3">The sequence shown here is derived from an EMBL/GenBank/DDBJ whole genome shotgun (WGS) entry which is preliminary data.</text>
</comment>
<feature type="region of interest" description="Disordered" evidence="2">
    <location>
        <begin position="480"/>
        <end position="531"/>
    </location>
</feature>
<feature type="region of interest" description="Disordered" evidence="2">
    <location>
        <begin position="305"/>
        <end position="333"/>
    </location>
</feature>
<keyword evidence="4" id="KW-1185">Reference proteome</keyword>
<feature type="compositionally biased region" description="Gly residues" evidence="2">
    <location>
        <begin position="480"/>
        <end position="490"/>
    </location>
</feature>
<evidence type="ECO:0000313" key="3">
    <source>
        <dbReference type="EMBL" id="KAJ9149624.1"/>
    </source>
</evidence>
<protein>
    <submittedName>
        <fullName evidence="3">Uncharacterized protein</fullName>
    </submittedName>
</protein>
<accession>A0AA38VKU3</accession>
<dbReference type="EMBL" id="JANBVN010000078">
    <property type="protein sequence ID" value="KAJ9149624.1"/>
    <property type="molecule type" value="Genomic_DNA"/>
</dbReference>
<sequence>MSSADEMREQIQKLLEPYIFPREETAYRRRILAAHLESCVGDGTLLSPLALVQPLRSVNIPPEARGLHKEYLKALNANISARAEYAKVQAEISRDAKAGSVAPGTHTVSDTGASNPLENHLLKLKLQRKQERLRTVEKHIALLNHKPAASAAFLDPEEILRDTPPLPDVPHDLVESLVLGDSTGKANLTDLIDRLEKQVLRAKLLLKSEEKLLNAAKARSTVRPEDVDDHAKLHALNTTRTELINWMETELSKVPADDEDSTDDAVPTATAQPPVDSSHTDDQLAGIRAKYDQYLAARKSLLHLVSQQPPPPPPPPPPAMLSNPAQDPTATTAAAPQPATYLLTPYLEQLLLLAREQKALIAQKSHQNTALAKQLKDTAQLLDHLADESNLLLPSHTAPSTTSSAGQRRKPGFAEGLGAAAAPQTTLLASDRVRPWVYAAESAKIATLEAVAEKIEEGQVALEGSMVLVREMELVLGRSLGGDAGEGGQRGNVREEDDNSDIWLAEGKPSRGGVAGRRHGRKESRAAGPDTDLWGFLDGSLGLLKGGEE</sequence>
<feature type="region of interest" description="Disordered" evidence="2">
    <location>
        <begin position="255"/>
        <end position="282"/>
    </location>
</feature>
<reference evidence="3" key="1">
    <citation type="submission" date="2022-07" db="EMBL/GenBank/DDBJ databases">
        <title>Fungi with potential for degradation of polypropylene.</title>
        <authorList>
            <person name="Gostincar C."/>
        </authorList>
    </citation>
    <scope>NUCLEOTIDE SEQUENCE</scope>
    <source>
        <strain evidence="3">EXF-13287</strain>
    </source>
</reference>
<proteinExistence type="predicted"/>
<dbReference type="Proteomes" id="UP001174691">
    <property type="component" value="Unassembled WGS sequence"/>
</dbReference>
<feature type="compositionally biased region" description="Pro residues" evidence="2">
    <location>
        <begin position="308"/>
        <end position="319"/>
    </location>
</feature>